<name>A0ABV6ISF6_9PROT</name>
<evidence type="ECO:0000256" key="4">
    <source>
        <dbReference type="ARBA" id="ARBA00022989"/>
    </source>
</evidence>
<evidence type="ECO:0000256" key="3">
    <source>
        <dbReference type="ARBA" id="ARBA00022692"/>
    </source>
</evidence>
<dbReference type="Proteomes" id="UP001589789">
    <property type="component" value="Unassembled WGS sequence"/>
</dbReference>
<keyword evidence="2" id="KW-1003">Cell membrane</keyword>
<evidence type="ECO:0000259" key="7">
    <source>
        <dbReference type="Pfam" id="PF03176"/>
    </source>
</evidence>
<keyword evidence="4 6" id="KW-1133">Transmembrane helix</keyword>
<feature type="transmembrane region" description="Helical" evidence="6">
    <location>
        <begin position="247"/>
        <end position="264"/>
    </location>
</feature>
<organism evidence="8 9">
    <name type="scientific">Muricoccus vinaceus</name>
    <dbReference type="NCBI Taxonomy" id="424704"/>
    <lineage>
        <taxon>Bacteria</taxon>
        <taxon>Pseudomonadati</taxon>
        <taxon>Pseudomonadota</taxon>
        <taxon>Alphaproteobacteria</taxon>
        <taxon>Acetobacterales</taxon>
        <taxon>Roseomonadaceae</taxon>
        <taxon>Muricoccus</taxon>
    </lineage>
</organism>
<feature type="transmembrane region" description="Helical" evidence="6">
    <location>
        <begin position="271"/>
        <end position="294"/>
    </location>
</feature>
<feature type="transmembrane region" description="Helical" evidence="6">
    <location>
        <begin position="664"/>
        <end position="682"/>
    </location>
</feature>
<gene>
    <name evidence="8" type="ORF">ACFFIC_13460</name>
</gene>
<evidence type="ECO:0000313" key="9">
    <source>
        <dbReference type="Proteomes" id="UP001589789"/>
    </source>
</evidence>
<evidence type="ECO:0000313" key="8">
    <source>
        <dbReference type="EMBL" id="MFC0386544.1"/>
    </source>
</evidence>
<feature type="transmembrane region" description="Helical" evidence="6">
    <location>
        <begin position="365"/>
        <end position="384"/>
    </location>
</feature>
<keyword evidence="3 6" id="KW-0812">Transmembrane</keyword>
<feature type="transmembrane region" description="Helical" evidence="6">
    <location>
        <begin position="414"/>
        <end position="435"/>
    </location>
</feature>
<dbReference type="Gene3D" id="1.20.1640.10">
    <property type="entry name" value="Multidrug efflux transporter AcrB transmembrane domain"/>
    <property type="match status" value="2"/>
</dbReference>
<dbReference type="PANTHER" id="PTHR33406:SF13">
    <property type="entry name" value="MEMBRANE PROTEIN YDFJ"/>
    <property type="match status" value="1"/>
</dbReference>
<feature type="transmembrane region" description="Helical" evidence="6">
    <location>
        <begin position="688"/>
        <end position="708"/>
    </location>
</feature>
<reference evidence="8 9" key="1">
    <citation type="submission" date="2024-09" db="EMBL/GenBank/DDBJ databases">
        <authorList>
            <person name="Sun Q."/>
            <person name="Mori K."/>
        </authorList>
    </citation>
    <scope>NUCLEOTIDE SEQUENCE [LARGE SCALE GENOMIC DNA]</scope>
    <source>
        <strain evidence="8 9">CCM 7468</strain>
    </source>
</reference>
<dbReference type="SUPFAM" id="SSF82866">
    <property type="entry name" value="Multidrug efflux transporter AcrB transmembrane domain"/>
    <property type="match status" value="2"/>
</dbReference>
<dbReference type="EMBL" id="JBHLVZ010000033">
    <property type="protein sequence ID" value="MFC0386544.1"/>
    <property type="molecule type" value="Genomic_DNA"/>
</dbReference>
<dbReference type="Pfam" id="PF03176">
    <property type="entry name" value="MMPL"/>
    <property type="match status" value="1"/>
</dbReference>
<keyword evidence="5 6" id="KW-0472">Membrane</keyword>
<feature type="transmembrane region" description="Helical" evidence="6">
    <location>
        <begin position="635"/>
        <end position="657"/>
    </location>
</feature>
<feature type="transmembrane region" description="Helical" evidence="6">
    <location>
        <begin position="300"/>
        <end position="320"/>
    </location>
</feature>
<comment type="subcellular location">
    <subcellularLocation>
        <location evidence="1">Cell membrane</location>
        <topology evidence="1">Multi-pass membrane protein</topology>
    </subcellularLocation>
</comment>
<dbReference type="InterPro" id="IPR050545">
    <property type="entry name" value="Mycobact_MmpL"/>
</dbReference>
<proteinExistence type="predicted"/>
<dbReference type="InterPro" id="IPR004869">
    <property type="entry name" value="MMPL_dom"/>
</dbReference>
<evidence type="ECO:0000256" key="1">
    <source>
        <dbReference type="ARBA" id="ARBA00004651"/>
    </source>
</evidence>
<feature type="domain" description="Membrane transport protein MMPL" evidence="7">
    <location>
        <begin position="204"/>
        <end position="385"/>
    </location>
</feature>
<dbReference type="RefSeq" id="WP_377051108.1">
    <property type="nucleotide sequence ID" value="NZ_JBHLVZ010000033.1"/>
</dbReference>
<feature type="transmembrane region" description="Helical" evidence="6">
    <location>
        <begin position="340"/>
        <end position="359"/>
    </location>
</feature>
<dbReference type="PANTHER" id="PTHR33406">
    <property type="entry name" value="MEMBRANE PROTEIN MJ1562-RELATED"/>
    <property type="match status" value="1"/>
</dbReference>
<accession>A0ABV6ISF6</accession>
<feature type="transmembrane region" description="Helical" evidence="6">
    <location>
        <begin position="720"/>
        <end position="740"/>
    </location>
</feature>
<keyword evidence="9" id="KW-1185">Reference proteome</keyword>
<evidence type="ECO:0000256" key="2">
    <source>
        <dbReference type="ARBA" id="ARBA00022475"/>
    </source>
</evidence>
<sequence>MTRRRPQAWRPALALAALALLGLLLFRLVEIRTDMADFLPPAATPEAAFLLGELRDGAATTLLLVGLEGAEAPELARVSKSMGAALREGGRFAFVGNGTGDLTEGEQALLFRYRFLLSPAEGAFEVAGLRRGLEGLLDGLRSSLSGVLSRLGFADPPGVFLNLLKGWLGGSGVQMRDGAWFAGGEGPPRALLVARSRAAGTDMEGQRDASEAVRAAFAAADPKGVRLLLSGPGVFAASAAAAVKADVERVSILSGVLLLGFLVWRYRSGAMLLAAGVPLLAGSLAGALAVALVFGRVQGAALGFGVTMLGVAVDYPILLLTGRRPGEALGKAARRIWPTLRLAAAAAALGLVAMMASGFPGLAQLGLFGAAGLLVGVAVTRWGLPRLLPGQAVAARPLPGAVRRGLEWLRGRRALAAGLVAVAALFLALGGLPRWEDDIARLSPVPEADRNLDGELRAQLGAPDVRHLVALRGASEEAVLRASERVGAALAPLVADGRLGGVDLPSRYLPSLETQAARQAAMPPPEVLAARLEEAMRGLPFRPGAFAPFLAAVEESRTLPLLDGAALAEAPLISARLSPMLSRRGEGWQGLGLLSGVGDAAAVRAAVAGLRDPAVLFVDVKGETEGMIAATTRGALLWCGVGALAVLGLLAAGLGGFRAALLRAAPIAGAVLVVLAVLAALGERLTPFHLAALLLMAGVGLDYALFLGRAEHDAAEAARTLAAVLTCTVTTLLTFGMLALCETPVLHGIGLTVSVGVAAAFALALGLAPRAGNEVRPAAQRACPVR</sequence>
<protein>
    <submittedName>
        <fullName evidence="8">MMPL family transporter</fullName>
    </submittedName>
</protein>
<comment type="caution">
    <text evidence="8">The sequence shown here is derived from an EMBL/GenBank/DDBJ whole genome shotgun (WGS) entry which is preliminary data.</text>
</comment>
<evidence type="ECO:0000256" key="6">
    <source>
        <dbReference type="SAM" id="Phobius"/>
    </source>
</evidence>
<feature type="transmembrane region" description="Helical" evidence="6">
    <location>
        <begin position="746"/>
        <end position="768"/>
    </location>
</feature>
<evidence type="ECO:0000256" key="5">
    <source>
        <dbReference type="ARBA" id="ARBA00023136"/>
    </source>
</evidence>